<sequence>MKMKLLCILLLGVIPICPIHGKDTFGKKKDKETQLLFYDLNKNGQMDTYENPSVPVEERVEHLLSQMTLEEKVGQMLTSLGWPMYERVGEEIRLTARLEKEISEYHIGALWGFMRADPWTQRTLHTGLNPSLAARASNRLQAFVMEHSRLGIPLFLAEECPHGHMAIGTTVFPTSIGQASTWNPELIRQMGRVIAIEASAQGAHIGYGPVLDLARDPRWSRVEETYGEDPYLNGVMGAALVRGFQGDTLRGRKSVIATLKHFASYGWTEGGHNGGTAHLGERELEEAIFPPFREAVGAGALSVMSSYNEIDGNPCTGSRYLLTDILKDRWQFKGFVVSDLYAIGGLREHGVAGSDYEAAVKAVNAGVDSDLGTNVYAEQLVAAVRKGDVAMETVDKAVRRILSLKFHMGLFDAPFVDDKRPAQLVASPEHIGLAREVARQSIVLLKNEDKLLPLKKDIRTLAVIGPNADNGYNMLGDYTAPQADGSVVTVLEGIRQKVSKDTRVLYAKGCAVRDSSRTGFADAIEAARSADVVVMVVGGSSARDFSSEYEETGAAKVSANRVSDMESGEGYDRATLHLMGRQLELLEEVRKLGKPMVLVLIKGRPLLMEGVIQEADAILDAWYPGMQGGNAVADVLFGDYNPAGRLTLSVPRSVGQLPVYYNTKRKGNRSRYIEEAGTPRYSFGYGLSYTTFSYTGMKVRVSEESNHCRVDVSVTVRNQGTVDGDEVVQLYLRDEVGSFTTPDRQLRAFRRVRLKAGETREITFTLDKKSLALYMRDGEWAVEPGRFTVMAGGSSEDIACQQEFEINRKYTFKM</sequence>
<dbReference type="PATRIC" id="fig|817.53.peg.1763"/>
<dbReference type="AlphaFoldDB" id="A0A0I9SAI9"/>
<dbReference type="Pfam" id="PF00933">
    <property type="entry name" value="Glyco_hydro_3"/>
    <property type="match status" value="1"/>
</dbReference>
<evidence type="ECO:0000256" key="2">
    <source>
        <dbReference type="ARBA" id="ARBA00022801"/>
    </source>
</evidence>
<dbReference type="InterPro" id="IPR036962">
    <property type="entry name" value="Glyco_hydro_3_N_sf"/>
</dbReference>
<dbReference type="SUPFAM" id="SSF52279">
    <property type="entry name" value="Beta-D-glucan exohydrolase, C-terminal domain"/>
    <property type="match status" value="1"/>
</dbReference>
<reference evidence="6" key="3">
    <citation type="submission" date="2022-12" db="EMBL/GenBank/DDBJ databases">
        <title>Development of a Multilocus Sequence Typing Scheme for Bacteroides fragilis Based on Whole Genome Sequencing Data and Clinical Application.</title>
        <authorList>
            <person name="Nielsen F.D."/>
            <person name="Justesen U.S."/>
        </authorList>
    </citation>
    <scope>NUCLEOTIDE SEQUENCE</scope>
    <source>
        <strain evidence="6">BF_BC_ODE_DK_2015_2</strain>
    </source>
</reference>
<dbReference type="InterPro" id="IPR017853">
    <property type="entry name" value="GH"/>
</dbReference>
<dbReference type="EMBL" id="JAPUAC010000008">
    <property type="protein sequence ID" value="MCZ2654958.1"/>
    <property type="molecule type" value="Genomic_DNA"/>
</dbReference>
<evidence type="ECO:0000313" key="6">
    <source>
        <dbReference type="EMBL" id="MCZ2654958.1"/>
    </source>
</evidence>
<dbReference type="PROSITE" id="PS00775">
    <property type="entry name" value="GLYCOSYL_HYDROL_F3"/>
    <property type="match status" value="1"/>
</dbReference>
<reference evidence="5" key="1">
    <citation type="book" date="2014" name="THE 24TH EUROPEAN CONGRESS OF CLINICAL MICROBIOLOGY AND INFECTIOUS DISEASES" publisher="ECCMID 2014" city="Barcelona, Spain">
        <title>Identification of resistance genes in three multidrug-resistant Bacteroides fragilis isolates by whole genome sequencing.</title>
        <editorList>
            <person name="Unknown"/>
            <person name="A."/>
        </editorList>
        <authorList>
            <person name="Sydenham T.V."/>
            <person name="Hasman H."/>
            <person name="Wang M."/>
            <person name="Soki J."/>
            <person name="Nagy E."/>
            <person name="Justesen U.S."/>
        </authorList>
    </citation>
    <scope>NUCLEOTIDE SEQUENCE</scope>
    <source>
        <strain evidence="5">DCMOUH0018B</strain>
    </source>
</reference>
<dbReference type="EMBL" id="JMZZ02000105">
    <property type="protein sequence ID" value="KFX75100.1"/>
    <property type="molecule type" value="Genomic_DNA"/>
</dbReference>
<dbReference type="Gene3D" id="3.40.50.1700">
    <property type="entry name" value="Glycoside hydrolase family 3 C-terminal domain"/>
    <property type="match status" value="1"/>
</dbReference>
<dbReference type="InterPro" id="IPR001764">
    <property type="entry name" value="Glyco_hydro_3_N"/>
</dbReference>
<dbReference type="Pfam" id="PF14310">
    <property type="entry name" value="Fn3-like"/>
    <property type="match status" value="1"/>
</dbReference>
<keyword evidence="3" id="KW-0326">Glycosidase</keyword>
<dbReference type="PANTHER" id="PTHR30620:SF123">
    <property type="entry name" value="BETA-XYLOSIDASE"/>
    <property type="match status" value="1"/>
</dbReference>
<evidence type="ECO:0000313" key="5">
    <source>
        <dbReference type="EMBL" id="KFX75100.1"/>
    </source>
</evidence>
<evidence type="ECO:0000256" key="1">
    <source>
        <dbReference type="ARBA" id="ARBA00005336"/>
    </source>
</evidence>
<proteinExistence type="inferred from homology"/>
<dbReference type="InterPro" id="IPR019800">
    <property type="entry name" value="Glyco_hydro_3_AS"/>
</dbReference>
<dbReference type="FunFam" id="2.60.40.10:FF:000495">
    <property type="entry name" value="Periplasmic beta-glucosidase"/>
    <property type="match status" value="1"/>
</dbReference>
<gene>
    <name evidence="5" type="ORF">EE52_0208525</name>
    <name evidence="6" type="ORF">O1422_12375</name>
</gene>
<dbReference type="RefSeq" id="WP_044300143.1">
    <property type="nucleotide sequence ID" value="NZ_CAEUHN010000018.1"/>
</dbReference>
<keyword evidence="2 3" id="KW-0378">Hydrolase</keyword>
<dbReference type="InterPro" id="IPR026891">
    <property type="entry name" value="Fn3-like"/>
</dbReference>
<protein>
    <submittedName>
        <fullName evidence="6">Glycoside hydrolase family 3 C-terminal domain-containing protein</fullName>
    </submittedName>
    <submittedName>
        <fullName evidence="5">Glycosyl hydrolase family 3</fullName>
    </submittedName>
</protein>
<dbReference type="InterPro" id="IPR002772">
    <property type="entry name" value="Glyco_hydro_3_C"/>
</dbReference>
<dbReference type="FunFam" id="3.40.50.1700:FF:000009">
    <property type="entry name" value="Periplasmic beta-glucosidase"/>
    <property type="match status" value="1"/>
</dbReference>
<dbReference type="InterPro" id="IPR013783">
    <property type="entry name" value="Ig-like_fold"/>
</dbReference>
<evidence type="ECO:0000256" key="3">
    <source>
        <dbReference type="RuleBase" id="RU361161"/>
    </source>
</evidence>
<reference evidence="5" key="2">
    <citation type="submission" date="2014-07" db="EMBL/GenBank/DDBJ databases">
        <title>Genetics and epidemiology of antimicrobial resistance in B. fragilis group.</title>
        <authorList>
            <person name="Sydenham T.V."/>
            <person name="Hasman H."/>
            <person name="Kemp M."/>
            <person name="Justesen U.S."/>
        </authorList>
    </citation>
    <scope>NUCLEOTIDE SEQUENCE [LARGE SCALE GENOMIC DNA]</scope>
    <source>
        <strain evidence="5">DCMOUH0018B</strain>
    </source>
</reference>
<dbReference type="Pfam" id="PF01915">
    <property type="entry name" value="Glyco_hydro_3_C"/>
    <property type="match status" value="1"/>
</dbReference>
<dbReference type="GO" id="GO:0009251">
    <property type="term" value="P:glucan catabolic process"/>
    <property type="evidence" value="ECO:0007669"/>
    <property type="project" value="TreeGrafter"/>
</dbReference>
<dbReference type="InterPro" id="IPR051915">
    <property type="entry name" value="Cellulose_Degrad_GH3"/>
</dbReference>
<dbReference type="Gene3D" id="2.60.40.10">
    <property type="entry name" value="Immunoglobulins"/>
    <property type="match status" value="1"/>
</dbReference>
<dbReference type="SUPFAM" id="SSF51445">
    <property type="entry name" value="(Trans)glycosidases"/>
    <property type="match status" value="1"/>
</dbReference>
<feature type="domain" description="Fibronectin type III-like" evidence="4">
    <location>
        <begin position="726"/>
        <end position="795"/>
    </location>
</feature>
<comment type="similarity">
    <text evidence="1 3">Belongs to the glycosyl hydrolase 3 family.</text>
</comment>
<organism evidence="5">
    <name type="scientific">Bacteroides fragilis</name>
    <dbReference type="NCBI Taxonomy" id="817"/>
    <lineage>
        <taxon>Bacteria</taxon>
        <taxon>Pseudomonadati</taxon>
        <taxon>Bacteroidota</taxon>
        <taxon>Bacteroidia</taxon>
        <taxon>Bacteroidales</taxon>
        <taxon>Bacteroidaceae</taxon>
        <taxon>Bacteroides</taxon>
    </lineage>
</organism>
<dbReference type="Gene3D" id="3.20.20.300">
    <property type="entry name" value="Glycoside hydrolase, family 3, N-terminal domain"/>
    <property type="match status" value="1"/>
</dbReference>
<dbReference type="Proteomes" id="UP001075704">
    <property type="component" value="Unassembled WGS sequence"/>
</dbReference>
<name>A0A0I9SAI9_BACFG</name>
<accession>A0A0I9SAI9</accession>
<evidence type="ECO:0000259" key="4">
    <source>
        <dbReference type="SMART" id="SM01217"/>
    </source>
</evidence>
<dbReference type="InterPro" id="IPR036881">
    <property type="entry name" value="Glyco_hydro_3_C_sf"/>
</dbReference>
<dbReference type="GO" id="GO:0008422">
    <property type="term" value="F:beta-glucosidase activity"/>
    <property type="evidence" value="ECO:0007669"/>
    <property type="project" value="UniProtKB-ARBA"/>
</dbReference>
<comment type="caution">
    <text evidence="5">The sequence shown here is derived from an EMBL/GenBank/DDBJ whole genome shotgun (WGS) entry which is preliminary data.</text>
</comment>
<dbReference type="PRINTS" id="PR00133">
    <property type="entry name" value="GLHYDRLASE3"/>
</dbReference>
<dbReference type="PANTHER" id="PTHR30620">
    <property type="entry name" value="PERIPLASMIC BETA-GLUCOSIDASE-RELATED"/>
    <property type="match status" value="1"/>
</dbReference>
<dbReference type="SMART" id="SM01217">
    <property type="entry name" value="Fn3_like"/>
    <property type="match status" value="1"/>
</dbReference>